<comment type="caution">
    <text evidence="1">The sequence shown here is derived from an EMBL/GenBank/DDBJ whole genome shotgun (WGS) entry which is preliminary data.</text>
</comment>
<protein>
    <recommendedName>
        <fullName evidence="3">PiggyBac transposable element-derived protein domain-containing protein</fullName>
    </recommendedName>
</protein>
<proteinExistence type="predicted"/>
<evidence type="ECO:0000313" key="1">
    <source>
        <dbReference type="EMBL" id="KAG6945714.1"/>
    </source>
</evidence>
<dbReference type="AlphaFoldDB" id="A0A8J5M223"/>
<dbReference type="Proteomes" id="UP000709295">
    <property type="component" value="Unassembled WGS sequence"/>
</dbReference>
<evidence type="ECO:0008006" key="3">
    <source>
        <dbReference type="Google" id="ProtNLM"/>
    </source>
</evidence>
<accession>A0A8J5M223</accession>
<sequence length="192" mass="22065">MCDHLTKTHEAVTGHRLLVCDKFYTRLNLAKTLLVFTDGEMKMLCTVRISLQGTWNTMELEAAKARFENAERGLWKLQEKHTRAQKKLPRHQQTEYMAPMSIAPNAGYIVFRDKLTVVFYTNDLAGTPSQRVLSGGSAAAIWLFRGHAPLWRWTLDRVLHRKTFHVPAMVVAFNLFMNGVDRVEHLRSTNPI</sequence>
<reference evidence="1" key="1">
    <citation type="submission" date="2021-01" db="EMBL/GenBank/DDBJ databases">
        <title>Phytophthora aleatoria, a newly-described species from Pinus radiata is distinct from Phytophthora cactorum isolates based on comparative genomics.</title>
        <authorList>
            <person name="Mcdougal R."/>
            <person name="Panda P."/>
            <person name="Williams N."/>
            <person name="Studholme D.J."/>
        </authorList>
    </citation>
    <scope>NUCLEOTIDE SEQUENCE</scope>
    <source>
        <strain evidence="1">NZFS 4037</strain>
    </source>
</reference>
<gene>
    <name evidence="1" type="ORF">JG688_00016426</name>
</gene>
<keyword evidence="2" id="KW-1185">Reference proteome</keyword>
<name>A0A8J5M223_9STRA</name>
<organism evidence="1 2">
    <name type="scientific">Phytophthora aleatoria</name>
    <dbReference type="NCBI Taxonomy" id="2496075"/>
    <lineage>
        <taxon>Eukaryota</taxon>
        <taxon>Sar</taxon>
        <taxon>Stramenopiles</taxon>
        <taxon>Oomycota</taxon>
        <taxon>Peronosporomycetes</taxon>
        <taxon>Peronosporales</taxon>
        <taxon>Peronosporaceae</taxon>
        <taxon>Phytophthora</taxon>
    </lineage>
</organism>
<dbReference type="EMBL" id="JAENGY010002039">
    <property type="protein sequence ID" value="KAG6945714.1"/>
    <property type="molecule type" value="Genomic_DNA"/>
</dbReference>
<evidence type="ECO:0000313" key="2">
    <source>
        <dbReference type="Proteomes" id="UP000709295"/>
    </source>
</evidence>